<feature type="domain" description="FAD-dependent oxidoreductase 2 FAD-binding" evidence="6">
    <location>
        <begin position="10"/>
        <end position="448"/>
    </location>
</feature>
<evidence type="ECO:0000256" key="1">
    <source>
        <dbReference type="ARBA" id="ARBA00001974"/>
    </source>
</evidence>
<keyword evidence="2 5" id="KW-0285">Flavoprotein</keyword>
<evidence type="ECO:0000259" key="6">
    <source>
        <dbReference type="Pfam" id="PF00890"/>
    </source>
</evidence>
<dbReference type="RefSeq" id="WP_217638977.1">
    <property type="nucleotide sequence ID" value="NZ_FOBS01000020.1"/>
</dbReference>
<proteinExistence type="inferred from homology"/>
<dbReference type="SUPFAM" id="SSF51905">
    <property type="entry name" value="FAD/NAD(P)-binding domain"/>
    <property type="match status" value="1"/>
</dbReference>
<evidence type="ECO:0000313" key="7">
    <source>
        <dbReference type="EMBL" id="SEM52731.1"/>
    </source>
</evidence>
<reference evidence="7 8" key="1">
    <citation type="submission" date="2016-10" db="EMBL/GenBank/DDBJ databases">
        <authorList>
            <person name="de Groot N.N."/>
        </authorList>
    </citation>
    <scope>NUCLEOTIDE SEQUENCE [LARGE SCALE GENOMIC DNA]</scope>
    <source>
        <strain evidence="7 8">DSM 8423</strain>
    </source>
</reference>
<dbReference type="GO" id="GO:0016491">
    <property type="term" value="F:oxidoreductase activity"/>
    <property type="evidence" value="ECO:0007669"/>
    <property type="project" value="UniProtKB-KW"/>
</dbReference>
<gene>
    <name evidence="7" type="ORF">SAMN04489760_1207</name>
</gene>
<dbReference type="EMBL" id="FOBS01000020">
    <property type="protein sequence ID" value="SEM52731.1"/>
    <property type="molecule type" value="Genomic_DNA"/>
</dbReference>
<dbReference type="NCBIfam" id="TIGR01813">
    <property type="entry name" value="flavo_cyto_c"/>
    <property type="match status" value="1"/>
</dbReference>
<dbReference type="GO" id="GO:0010181">
    <property type="term" value="F:FMN binding"/>
    <property type="evidence" value="ECO:0007669"/>
    <property type="project" value="InterPro"/>
</dbReference>
<dbReference type="InterPro" id="IPR050315">
    <property type="entry name" value="FAD-oxidoreductase_2"/>
</dbReference>
<comment type="similarity">
    <text evidence="5">Belongs to the FAD-dependent oxidoreductase 2 family. FRD/SDH subfamily.</text>
</comment>
<dbReference type="AlphaFoldDB" id="A0A1H7Z3I4"/>
<dbReference type="PANTHER" id="PTHR43400">
    <property type="entry name" value="FUMARATE REDUCTASE"/>
    <property type="match status" value="1"/>
</dbReference>
<dbReference type="SUPFAM" id="SSF56425">
    <property type="entry name" value="Succinate dehydrogenase/fumarate reductase flavoprotein, catalytic domain"/>
    <property type="match status" value="1"/>
</dbReference>
<dbReference type="STRING" id="43775.SAMN04489760_1207"/>
<organism evidence="7 8">
    <name type="scientific">Syntrophus gentianae</name>
    <dbReference type="NCBI Taxonomy" id="43775"/>
    <lineage>
        <taxon>Bacteria</taxon>
        <taxon>Pseudomonadati</taxon>
        <taxon>Thermodesulfobacteriota</taxon>
        <taxon>Syntrophia</taxon>
        <taxon>Syntrophales</taxon>
        <taxon>Syntrophaceae</taxon>
        <taxon>Syntrophus</taxon>
    </lineage>
</organism>
<dbReference type="PANTHER" id="PTHR43400:SF7">
    <property type="entry name" value="FAD-DEPENDENT OXIDOREDUCTASE 2 FAD BINDING DOMAIN-CONTAINING PROTEIN"/>
    <property type="match status" value="1"/>
</dbReference>
<evidence type="ECO:0000256" key="3">
    <source>
        <dbReference type="ARBA" id="ARBA00022827"/>
    </source>
</evidence>
<evidence type="ECO:0000256" key="4">
    <source>
        <dbReference type="ARBA" id="ARBA00023002"/>
    </source>
</evidence>
<accession>A0A1H7Z3I4</accession>
<name>A0A1H7Z3I4_9BACT</name>
<evidence type="ECO:0000256" key="5">
    <source>
        <dbReference type="RuleBase" id="RU366062"/>
    </source>
</evidence>
<dbReference type="InterPro" id="IPR003953">
    <property type="entry name" value="FAD-dep_OxRdtase_2_FAD-bd"/>
</dbReference>
<dbReference type="InterPro" id="IPR010960">
    <property type="entry name" value="Flavocytochrome_c"/>
</dbReference>
<sequence length="470" mass="50714">MKSIWDEEYDIVIIGSGFAGLSAAIEAGKVCPSVIVLEKMPAPGGNSSISGGLFAAAASPLQAKDRIIDSPELMLSDMLAAGLELNNKELARIVAENSTEALLWTIKELGVKYKPRLSHLGGHSVARTYNTANTSGSGIIKPMLAKCRDLGIPIRLKTYLTQFILSKSGEMEGVAVREDYLFPNRKSGVLKRIRAKRAVILATGGFSQDKEFRVIQDPKLTEEIESTNHQGATAEGLIAALKASATPIQLSLIQLGPWASRDEEGFGVGSMFSMLAGFPYGILIDVRTGKRFINEQADRKLLVDAMLSSDRESIAIVDQKGGQHASTLDQCLKRGVVKKFESIKELAAANTVPLAPLKETIEVYNSLIEKGRNDAFGKPLPIDLQPIRVPPYYSIRLTPKIHHCMGGIQINAEAQVVHIETHRPISRFYAAGEVTGGVHGASRLGSNAIPECIIFGRIAGINAAAQKPRP</sequence>
<keyword evidence="3 5" id="KW-0274">FAD</keyword>
<comment type="cofactor">
    <cofactor evidence="1">
        <name>FAD</name>
        <dbReference type="ChEBI" id="CHEBI:57692"/>
    </cofactor>
</comment>
<dbReference type="InterPro" id="IPR036188">
    <property type="entry name" value="FAD/NAD-bd_sf"/>
</dbReference>
<dbReference type="Proteomes" id="UP000198744">
    <property type="component" value="Unassembled WGS sequence"/>
</dbReference>
<dbReference type="InterPro" id="IPR027477">
    <property type="entry name" value="Succ_DH/fumarate_Rdtase_cat_sf"/>
</dbReference>
<keyword evidence="8" id="KW-1185">Reference proteome</keyword>
<dbReference type="Pfam" id="PF00890">
    <property type="entry name" value="FAD_binding_2"/>
    <property type="match status" value="1"/>
</dbReference>
<protein>
    <submittedName>
        <fullName evidence="7">Flavocytochrome c</fullName>
    </submittedName>
</protein>
<dbReference type="Gene3D" id="3.50.50.60">
    <property type="entry name" value="FAD/NAD(P)-binding domain"/>
    <property type="match status" value="1"/>
</dbReference>
<keyword evidence="4 5" id="KW-0560">Oxidoreductase</keyword>
<dbReference type="Gene3D" id="3.90.700.10">
    <property type="entry name" value="Succinate dehydrogenase/fumarate reductase flavoprotein, catalytic domain"/>
    <property type="match status" value="1"/>
</dbReference>
<evidence type="ECO:0000313" key="8">
    <source>
        <dbReference type="Proteomes" id="UP000198744"/>
    </source>
</evidence>
<evidence type="ECO:0000256" key="2">
    <source>
        <dbReference type="ARBA" id="ARBA00022630"/>
    </source>
</evidence>